<dbReference type="InterPro" id="IPR011050">
    <property type="entry name" value="Pectin_lyase_fold/virulence"/>
</dbReference>
<dbReference type="Pfam" id="PF01095">
    <property type="entry name" value="Pectinesterase"/>
    <property type="match status" value="1"/>
</dbReference>
<comment type="subcellular location">
    <subcellularLocation>
        <location evidence="1 11">Secreted</location>
    </subcellularLocation>
</comment>
<gene>
    <name evidence="13" type="ORF">MYCIT1_LOCUS9868</name>
</gene>
<keyword evidence="11" id="KW-0961">Cell wall biogenesis/degradation</keyword>
<dbReference type="GO" id="GO:0030599">
    <property type="term" value="F:pectinesterase activity"/>
    <property type="evidence" value="ECO:0007669"/>
    <property type="project" value="UniProtKB-UniRule"/>
</dbReference>
<evidence type="ECO:0000256" key="1">
    <source>
        <dbReference type="ARBA" id="ARBA00004613"/>
    </source>
</evidence>
<dbReference type="GO" id="GO:0045490">
    <property type="term" value="P:pectin catabolic process"/>
    <property type="evidence" value="ECO:0007669"/>
    <property type="project" value="UniProtKB-UniRule"/>
</dbReference>
<dbReference type="InterPro" id="IPR000070">
    <property type="entry name" value="Pectinesterase_cat"/>
</dbReference>
<dbReference type="InterPro" id="IPR012334">
    <property type="entry name" value="Pectin_lyas_fold"/>
</dbReference>
<keyword evidence="14" id="KW-1185">Reference proteome</keyword>
<dbReference type="PANTHER" id="PTHR31321">
    <property type="entry name" value="ACYL-COA THIOESTER HYDROLASE YBHC-RELATED"/>
    <property type="match status" value="1"/>
</dbReference>
<dbReference type="FunFam" id="2.160.20.10:FF:000014">
    <property type="entry name" value="Pectinesterase"/>
    <property type="match status" value="1"/>
</dbReference>
<evidence type="ECO:0000256" key="4">
    <source>
        <dbReference type="ARBA" id="ARBA00013229"/>
    </source>
</evidence>
<dbReference type="GO" id="GO:0042545">
    <property type="term" value="P:cell wall modification"/>
    <property type="evidence" value="ECO:0007669"/>
    <property type="project" value="UniProtKB-UniRule"/>
</dbReference>
<evidence type="ECO:0000313" key="14">
    <source>
        <dbReference type="Proteomes" id="UP001295794"/>
    </source>
</evidence>
<comment type="function">
    <text evidence="11">Involved in maceration and soft-rotting of plant tissue.</text>
</comment>
<comment type="similarity">
    <text evidence="3">Belongs to the pectinesterase family.</text>
</comment>
<dbReference type="SUPFAM" id="SSF51126">
    <property type="entry name" value="Pectin lyase-like"/>
    <property type="match status" value="1"/>
</dbReference>
<feature type="active site" evidence="10">
    <location>
        <position position="197"/>
    </location>
</feature>
<accession>A0AAD2JXJ0</accession>
<protein>
    <recommendedName>
        <fullName evidence="4 11">Pectinesterase</fullName>
        <ecNumber evidence="4 11">3.1.1.11</ecNumber>
    </recommendedName>
</protein>
<dbReference type="PANTHER" id="PTHR31321:SF127">
    <property type="entry name" value="PECTINESTERASE"/>
    <property type="match status" value="1"/>
</dbReference>
<keyword evidence="8 11" id="KW-0063">Aspartyl esterase</keyword>
<evidence type="ECO:0000256" key="5">
    <source>
        <dbReference type="ARBA" id="ARBA00022525"/>
    </source>
</evidence>
<keyword evidence="5 11" id="KW-0964">Secreted</keyword>
<dbReference type="InterPro" id="IPR033131">
    <property type="entry name" value="Pectinesterase_Asp_AS"/>
</dbReference>
<comment type="catalytic activity">
    <reaction evidence="9 11">
        <text>[(1-&gt;4)-alpha-D-galacturonosyl methyl ester](n) + n H2O = [(1-&gt;4)-alpha-D-galacturonosyl](n) + n methanol + n H(+)</text>
        <dbReference type="Rhea" id="RHEA:22380"/>
        <dbReference type="Rhea" id="RHEA-COMP:14570"/>
        <dbReference type="Rhea" id="RHEA-COMP:14573"/>
        <dbReference type="ChEBI" id="CHEBI:15377"/>
        <dbReference type="ChEBI" id="CHEBI:15378"/>
        <dbReference type="ChEBI" id="CHEBI:17790"/>
        <dbReference type="ChEBI" id="CHEBI:140522"/>
        <dbReference type="ChEBI" id="CHEBI:140523"/>
        <dbReference type="EC" id="3.1.1.11"/>
    </reaction>
</comment>
<dbReference type="EMBL" id="CAVNYO010000122">
    <property type="protein sequence ID" value="CAK5267399.1"/>
    <property type="molecule type" value="Genomic_DNA"/>
</dbReference>
<reference evidence="13" key="1">
    <citation type="submission" date="2023-11" db="EMBL/GenBank/DDBJ databases">
        <authorList>
            <person name="De Vega J J."/>
            <person name="De Vega J J."/>
        </authorList>
    </citation>
    <scope>NUCLEOTIDE SEQUENCE</scope>
</reference>
<comment type="caution">
    <text evidence="13">The sequence shown here is derived from an EMBL/GenBank/DDBJ whole genome shotgun (WGS) entry which is preliminary data.</text>
</comment>
<sequence length="344" mass="35911">MPSHSPLSFFSLLALVALLFSATFGSASPVEKRSARTSPPSGAVVVNVAGGSGVHTTVSSAVAALPNDNSARTIFIYPGTYNEQVFITRPGMTTIYGYTTNNLDHAQNVVNIKHSASASAAGGDDPSGTLRVHKDNFAMYNVNVYNTFGQGQQAIAVSAYGSKQGYYACGFYGYQDTLLAEQGTQFYGYTYIQGAVDYVFGQHAFAFFQSCTLASSGPGSITAAGPSSSSDGIYVINKATIEVAPGTGTSLAGKVYLGRPWSQFARVVYTNSNIGAHVNALGWDTWSSASPNTAHVLFAEFGSSGAGAAGKRASFSKKLSSAAGYTISDVLGSSHTWVDSGYDH</sequence>
<evidence type="ECO:0000313" key="13">
    <source>
        <dbReference type="EMBL" id="CAK5267399.1"/>
    </source>
</evidence>
<dbReference type="GO" id="GO:0005576">
    <property type="term" value="C:extracellular region"/>
    <property type="evidence" value="ECO:0007669"/>
    <property type="project" value="UniProtKB-SubCell"/>
</dbReference>
<evidence type="ECO:0000256" key="10">
    <source>
        <dbReference type="PROSITE-ProRule" id="PRU10040"/>
    </source>
</evidence>
<dbReference type="AlphaFoldDB" id="A0AAD2JXJ0"/>
<evidence type="ECO:0000256" key="2">
    <source>
        <dbReference type="ARBA" id="ARBA00005184"/>
    </source>
</evidence>
<evidence type="ECO:0000259" key="12">
    <source>
        <dbReference type="Pfam" id="PF01095"/>
    </source>
</evidence>
<dbReference type="Gene3D" id="2.160.20.10">
    <property type="entry name" value="Single-stranded right-handed beta-helix, Pectin lyase-like"/>
    <property type="match status" value="1"/>
</dbReference>
<organism evidence="13 14">
    <name type="scientific">Mycena citricolor</name>
    <dbReference type="NCBI Taxonomy" id="2018698"/>
    <lineage>
        <taxon>Eukaryota</taxon>
        <taxon>Fungi</taxon>
        <taxon>Dikarya</taxon>
        <taxon>Basidiomycota</taxon>
        <taxon>Agaricomycotina</taxon>
        <taxon>Agaricomycetes</taxon>
        <taxon>Agaricomycetidae</taxon>
        <taxon>Agaricales</taxon>
        <taxon>Marasmiineae</taxon>
        <taxon>Mycenaceae</taxon>
        <taxon>Mycena</taxon>
    </lineage>
</organism>
<proteinExistence type="inferred from homology"/>
<feature type="chain" id="PRO_5041783454" description="Pectinesterase" evidence="11">
    <location>
        <begin position="28"/>
        <end position="344"/>
    </location>
</feature>
<evidence type="ECO:0000256" key="6">
    <source>
        <dbReference type="ARBA" id="ARBA00022729"/>
    </source>
</evidence>
<feature type="domain" description="Pectinesterase catalytic" evidence="12">
    <location>
        <begin position="47"/>
        <end position="311"/>
    </location>
</feature>
<dbReference type="Proteomes" id="UP001295794">
    <property type="component" value="Unassembled WGS sequence"/>
</dbReference>
<evidence type="ECO:0000256" key="8">
    <source>
        <dbReference type="ARBA" id="ARBA00023085"/>
    </source>
</evidence>
<comment type="pathway">
    <text evidence="2 11">Glycan metabolism; pectin degradation; 2-dehydro-3-deoxy-D-gluconate from pectin: step 1/5.</text>
</comment>
<evidence type="ECO:0000256" key="3">
    <source>
        <dbReference type="ARBA" id="ARBA00008891"/>
    </source>
</evidence>
<keyword evidence="7 11" id="KW-0378">Hydrolase</keyword>
<dbReference type="PROSITE" id="PS00503">
    <property type="entry name" value="PECTINESTERASE_2"/>
    <property type="match status" value="1"/>
</dbReference>
<dbReference type="EC" id="3.1.1.11" evidence="4 11"/>
<evidence type="ECO:0000256" key="7">
    <source>
        <dbReference type="ARBA" id="ARBA00022801"/>
    </source>
</evidence>
<feature type="signal peptide" evidence="11">
    <location>
        <begin position="1"/>
        <end position="27"/>
    </location>
</feature>
<keyword evidence="6 11" id="KW-0732">Signal</keyword>
<evidence type="ECO:0000256" key="9">
    <source>
        <dbReference type="ARBA" id="ARBA00047928"/>
    </source>
</evidence>
<name>A0AAD2JXJ0_9AGAR</name>
<evidence type="ECO:0000256" key="11">
    <source>
        <dbReference type="RuleBase" id="RU000589"/>
    </source>
</evidence>